<reference evidence="1" key="1">
    <citation type="submission" date="2020-06" db="EMBL/GenBank/DDBJ databases">
        <authorList>
            <person name="Li T."/>
            <person name="Hu X."/>
            <person name="Zhang T."/>
            <person name="Song X."/>
            <person name="Zhang H."/>
            <person name="Dai N."/>
            <person name="Sheng W."/>
            <person name="Hou X."/>
            <person name="Wei L."/>
        </authorList>
    </citation>
    <scope>NUCLEOTIDE SEQUENCE</scope>
    <source>
        <strain evidence="1">G02</strain>
        <tissue evidence="1">Leaf</tissue>
    </source>
</reference>
<evidence type="ECO:0000313" key="1">
    <source>
        <dbReference type="EMBL" id="KAL0408124.1"/>
    </source>
</evidence>
<accession>A0AAW2TUI2</accession>
<dbReference type="AlphaFoldDB" id="A0AAW2TUI2"/>
<dbReference type="PANTHER" id="PTHR35218">
    <property type="entry name" value="RNASE H DOMAIN-CONTAINING PROTEIN"/>
    <property type="match status" value="1"/>
</dbReference>
<dbReference type="EMBL" id="JACGWJ010000007">
    <property type="protein sequence ID" value="KAL0408124.1"/>
    <property type="molecule type" value="Genomic_DNA"/>
</dbReference>
<gene>
    <name evidence="1" type="ORF">Sradi_1746800</name>
</gene>
<organism evidence="1">
    <name type="scientific">Sesamum radiatum</name>
    <name type="common">Black benniseed</name>
    <dbReference type="NCBI Taxonomy" id="300843"/>
    <lineage>
        <taxon>Eukaryota</taxon>
        <taxon>Viridiplantae</taxon>
        <taxon>Streptophyta</taxon>
        <taxon>Embryophyta</taxon>
        <taxon>Tracheophyta</taxon>
        <taxon>Spermatophyta</taxon>
        <taxon>Magnoliopsida</taxon>
        <taxon>eudicotyledons</taxon>
        <taxon>Gunneridae</taxon>
        <taxon>Pentapetalae</taxon>
        <taxon>asterids</taxon>
        <taxon>lamiids</taxon>
        <taxon>Lamiales</taxon>
        <taxon>Pedaliaceae</taxon>
        <taxon>Sesamum</taxon>
    </lineage>
</organism>
<proteinExistence type="predicted"/>
<name>A0AAW2TUI2_SESRA</name>
<comment type="caution">
    <text evidence="1">The sequence shown here is derived from an EMBL/GenBank/DDBJ whole genome shotgun (WGS) entry which is preliminary data.</text>
</comment>
<dbReference type="InterPro" id="IPR036691">
    <property type="entry name" value="Endo/exonu/phosph_ase_sf"/>
</dbReference>
<sequence length="121" mass="13742">MNLLVWNCQGLGSHWTVRVLGELIRLHNPVLVFLSDTKCKRCKCENLKEKFNLFGINVDSCGRAGGLMLLWHKDVNLMVHSFSNSHIDAVVAQVDGTEGWRFTGVYGHLEAARRKDTWSLM</sequence>
<dbReference type="PANTHER" id="PTHR35218:SF9">
    <property type="entry name" value="ENDONUCLEASE_EXONUCLEASE_PHOSPHATASE DOMAIN-CONTAINING PROTEIN"/>
    <property type="match status" value="1"/>
</dbReference>
<reference evidence="1" key="2">
    <citation type="journal article" date="2024" name="Plant">
        <title>Genomic evolution and insights into agronomic trait innovations of Sesamum species.</title>
        <authorList>
            <person name="Miao H."/>
            <person name="Wang L."/>
            <person name="Qu L."/>
            <person name="Liu H."/>
            <person name="Sun Y."/>
            <person name="Le M."/>
            <person name="Wang Q."/>
            <person name="Wei S."/>
            <person name="Zheng Y."/>
            <person name="Lin W."/>
            <person name="Duan Y."/>
            <person name="Cao H."/>
            <person name="Xiong S."/>
            <person name="Wang X."/>
            <person name="Wei L."/>
            <person name="Li C."/>
            <person name="Ma Q."/>
            <person name="Ju M."/>
            <person name="Zhao R."/>
            <person name="Li G."/>
            <person name="Mu C."/>
            <person name="Tian Q."/>
            <person name="Mei H."/>
            <person name="Zhang T."/>
            <person name="Gao T."/>
            <person name="Zhang H."/>
        </authorList>
    </citation>
    <scope>NUCLEOTIDE SEQUENCE</scope>
    <source>
        <strain evidence="1">G02</strain>
    </source>
</reference>
<protein>
    <submittedName>
        <fullName evidence="1">Uncharacterized protein</fullName>
    </submittedName>
</protein>
<dbReference type="Gene3D" id="3.60.10.10">
    <property type="entry name" value="Endonuclease/exonuclease/phosphatase"/>
    <property type="match status" value="1"/>
</dbReference>
<dbReference type="SUPFAM" id="SSF56219">
    <property type="entry name" value="DNase I-like"/>
    <property type="match status" value="1"/>
</dbReference>